<evidence type="ECO:0000256" key="1">
    <source>
        <dbReference type="SAM" id="MobiDB-lite"/>
    </source>
</evidence>
<sequence>MGLGSRVAGRSRLLPGTSAGLRWPGPTRPEVWTPRRRLPIAIDGCGPAAGTGTILEILALTAHRTGEGS</sequence>
<gene>
    <name evidence="2" type="ORF">NDU88_009481</name>
</gene>
<comment type="caution">
    <text evidence="2">The sequence shown here is derived from an EMBL/GenBank/DDBJ whole genome shotgun (WGS) entry which is preliminary data.</text>
</comment>
<reference evidence="2" key="1">
    <citation type="journal article" date="2022" name="bioRxiv">
        <title>Sequencing and chromosome-scale assembly of the giantPleurodeles waltlgenome.</title>
        <authorList>
            <person name="Brown T."/>
            <person name="Elewa A."/>
            <person name="Iarovenko S."/>
            <person name="Subramanian E."/>
            <person name="Araus A.J."/>
            <person name="Petzold A."/>
            <person name="Susuki M."/>
            <person name="Suzuki K.-i.T."/>
            <person name="Hayashi T."/>
            <person name="Toyoda A."/>
            <person name="Oliveira C."/>
            <person name="Osipova E."/>
            <person name="Leigh N.D."/>
            <person name="Simon A."/>
            <person name="Yun M.H."/>
        </authorList>
    </citation>
    <scope>NUCLEOTIDE SEQUENCE</scope>
    <source>
        <strain evidence="2">20211129_DDA</strain>
        <tissue evidence="2">Liver</tissue>
    </source>
</reference>
<organism evidence="2 3">
    <name type="scientific">Pleurodeles waltl</name>
    <name type="common">Iberian ribbed newt</name>
    <dbReference type="NCBI Taxonomy" id="8319"/>
    <lineage>
        <taxon>Eukaryota</taxon>
        <taxon>Metazoa</taxon>
        <taxon>Chordata</taxon>
        <taxon>Craniata</taxon>
        <taxon>Vertebrata</taxon>
        <taxon>Euteleostomi</taxon>
        <taxon>Amphibia</taxon>
        <taxon>Batrachia</taxon>
        <taxon>Caudata</taxon>
        <taxon>Salamandroidea</taxon>
        <taxon>Salamandridae</taxon>
        <taxon>Pleurodelinae</taxon>
        <taxon>Pleurodeles</taxon>
    </lineage>
</organism>
<evidence type="ECO:0000313" key="2">
    <source>
        <dbReference type="EMBL" id="KAJ1143170.1"/>
    </source>
</evidence>
<keyword evidence="3" id="KW-1185">Reference proteome</keyword>
<name>A0AAV7QVE2_PLEWA</name>
<protein>
    <submittedName>
        <fullName evidence="2">Uncharacterized protein</fullName>
    </submittedName>
</protein>
<proteinExistence type="predicted"/>
<dbReference type="AlphaFoldDB" id="A0AAV7QVE2"/>
<feature type="region of interest" description="Disordered" evidence="1">
    <location>
        <begin position="1"/>
        <end position="30"/>
    </location>
</feature>
<evidence type="ECO:0000313" key="3">
    <source>
        <dbReference type="Proteomes" id="UP001066276"/>
    </source>
</evidence>
<accession>A0AAV7QVE2</accession>
<dbReference type="Proteomes" id="UP001066276">
    <property type="component" value="Chromosome 6"/>
</dbReference>
<dbReference type="EMBL" id="JANPWB010000010">
    <property type="protein sequence ID" value="KAJ1143170.1"/>
    <property type="molecule type" value="Genomic_DNA"/>
</dbReference>